<dbReference type="SMART" id="SM00057">
    <property type="entry name" value="FIMAC"/>
    <property type="match status" value="2"/>
</dbReference>
<evidence type="ECO:0000256" key="23">
    <source>
        <dbReference type="ARBA" id="ARBA00093528"/>
    </source>
</evidence>
<dbReference type="Pfam" id="PF00084">
    <property type="entry name" value="Sushi"/>
    <property type="match status" value="2"/>
</dbReference>
<evidence type="ECO:0000256" key="16">
    <source>
        <dbReference type="ARBA" id="ARBA00022875"/>
    </source>
</evidence>
<dbReference type="EMBL" id="JAAWVO010039630">
    <property type="protein sequence ID" value="MBN3318374.1"/>
    <property type="molecule type" value="Genomic_DNA"/>
</dbReference>
<feature type="non-terminal residue" evidence="30">
    <location>
        <position position="1"/>
    </location>
</feature>
<keyword evidence="12 26" id="KW-0732">Signal</keyword>
<reference evidence="30" key="1">
    <citation type="journal article" date="2021" name="Cell">
        <title>Tracing the genetic footprints of vertebrate landing in non-teleost ray-finned fishes.</title>
        <authorList>
            <person name="Bi X."/>
            <person name="Wang K."/>
            <person name="Yang L."/>
            <person name="Pan H."/>
            <person name="Jiang H."/>
            <person name="Wei Q."/>
            <person name="Fang M."/>
            <person name="Yu H."/>
            <person name="Zhu C."/>
            <person name="Cai Y."/>
            <person name="He Y."/>
            <person name="Gan X."/>
            <person name="Zeng H."/>
            <person name="Yu D."/>
            <person name="Zhu Y."/>
            <person name="Jiang H."/>
            <person name="Qiu Q."/>
            <person name="Yang H."/>
            <person name="Zhang Y.E."/>
            <person name="Wang W."/>
            <person name="Zhu M."/>
            <person name="He S."/>
            <person name="Zhang G."/>
        </authorList>
    </citation>
    <scope>NUCLEOTIDE SEQUENCE</scope>
    <source>
        <strain evidence="30">Allg_001</strain>
    </source>
</reference>
<evidence type="ECO:0000256" key="17">
    <source>
        <dbReference type="ARBA" id="ARBA00023058"/>
    </source>
</evidence>
<dbReference type="Pfam" id="PF01823">
    <property type="entry name" value="MACPF"/>
    <property type="match status" value="1"/>
</dbReference>
<evidence type="ECO:0000256" key="19">
    <source>
        <dbReference type="ARBA" id="ARBA00023157"/>
    </source>
</evidence>
<keyword evidence="6" id="KW-0964">Secreted</keyword>
<feature type="disulfide bond" evidence="24">
    <location>
        <begin position="159"/>
        <end position="174"/>
    </location>
</feature>
<dbReference type="SMART" id="SM00209">
    <property type="entry name" value="TSP1"/>
    <property type="match status" value="3"/>
</dbReference>
<dbReference type="InterPro" id="IPR048831">
    <property type="entry name" value="C8A_B_C6_EGF-like"/>
</dbReference>
<keyword evidence="10 25" id="KW-0768">Sushi</keyword>
<dbReference type="Gene3D" id="2.20.100.10">
    <property type="entry name" value="Thrombospondin type-1 (TSP1) repeat"/>
    <property type="match status" value="3"/>
</dbReference>
<evidence type="ECO:0000256" key="15">
    <source>
        <dbReference type="ARBA" id="ARBA00022859"/>
    </source>
</evidence>
<evidence type="ECO:0000256" key="12">
    <source>
        <dbReference type="ARBA" id="ARBA00022729"/>
    </source>
</evidence>
<keyword evidence="14" id="KW-0204">Cytolysis</keyword>
<dbReference type="PROSITE" id="PS50092">
    <property type="entry name" value="TSP1"/>
    <property type="match status" value="3"/>
</dbReference>
<evidence type="ECO:0000256" key="18">
    <source>
        <dbReference type="ARBA" id="ARBA00023136"/>
    </source>
</evidence>
<dbReference type="SUPFAM" id="SSF82895">
    <property type="entry name" value="TSP-1 type 1 repeat"/>
    <property type="match status" value="3"/>
</dbReference>
<dbReference type="PANTHER" id="PTHR45742:SF4">
    <property type="entry name" value="COMPLEMENT COMPONENT C6"/>
    <property type="match status" value="1"/>
</dbReference>
<dbReference type="FunFam" id="2.20.100.10:FF:000002">
    <property type="entry name" value="Unc-5 netrin receptor C"/>
    <property type="match status" value="1"/>
</dbReference>
<accession>A0A8J7NR57</accession>
<dbReference type="Proteomes" id="UP000736164">
    <property type="component" value="Unassembled WGS sequence"/>
</dbReference>
<dbReference type="SMART" id="SM00032">
    <property type="entry name" value="CCP"/>
    <property type="match status" value="2"/>
</dbReference>
<feature type="domain" description="Sushi" evidence="27">
    <location>
        <begin position="642"/>
        <end position="701"/>
    </location>
</feature>
<dbReference type="InterPro" id="IPR023415">
    <property type="entry name" value="LDLR_class-A_CS"/>
</dbReference>
<dbReference type="InterPro" id="IPR003884">
    <property type="entry name" value="FacI_MAC"/>
</dbReference>
<keyword evidence="9" id="KW-0399">Innate immunity</keyword>
<dbReference type="InterPro" id="IPR000884">
    <property type="entry name" value="TSP1_rpt"/>
</dbReference>
<dbReference type="SUPFAM" id="SSF57424">
    <property type="entry name" value="LDL receptor-like module"/>
    <property type="match status" value="1"/>
</dbReference>
<dbReference type="PROSITE" id="PS01209">
    <property type="entry name" value="LDLRA_1"/>
    <property type="match status" value="1"/>
</dbReference>
<dbReference type="Gene3D" id="3.30.60.30">
    <property type="match status" value="2"/>
</dbReference>
<dbReference type="GO" id="GO:0044218">
    <property type="term" value="C:other organism cell membrane"/>
    <property type="evidence" value="ECO:0007669"/>
    <property type="project" value="UniProtKB-KW"/>
</dbReference>
<comment type="function">
    <text evidence="22">Component of the membrane attack complex (MAC), a multiprotein complex activated by the complement cascade, which inserts into a target cell membrane and forms a pore, leading to target cell membrane rupture and cell lysis. The MAC is initiated by proteolytic cleavage of C5 into complement C5b in response to the classical, alternative, lectin and GZMK complement pathways. The complement pathways consist in a cascade of proteins that leads to phagocytosis and breakdown of pathogens and signaling that strengthens the adaptive immune system. Together with component C5b, involved in MAC complex assembly: complement C5b and C6 associate with the outer leaflet of target cell membrane, reducing the energy for membrane bending.</text>
</comment>
<evidence type="ECO:0000256" key="2">
    <source>
        <dbReference type="ARBA" id="ARBA00004613"/>
    </source>
</evidence>
<dbReference type="PROSITE" id="PS51465">
    <property type="entry name" value="KAZAL_2"/>
    <property type="match status" value="1"/>
</dbReference>
<comment type="subunit">
    <text evidence="23">Component of the membrane attack complex (MAC), composed of complement C5b, C6, C7, C8A, C8B, C8G and multiple copies of the pore-forming subunit C9.</text>
</comment>
<evidence type="ECO:0000256" key="3">
    <source>
        <dbReference type="ARBA" id="ARBA00009214"/>
    </source>
</evidence>
<dbReference type="Pfam" id="PF21288">
    <property type="entry name" value="Kazal_C6"/>
    <property type="match status" value="1"/>
</dbReference>
<comment type="caution">
    <text evidence="25">Lacks conserved residue(s) required for the propagation of feature annotation.</text>
</comment>
<feature type="disulfide bond" evidence="25">
    <location>
        <begin position="672"/>
        <end position="699"/>
    </location>
</feature>
<feature type="domain" description="Kazal-like" evidence="29">
    <location>
        <begin position="880"/>
        <end position="931"/>
    </location>
</feature>
<evidence type="ECO:0000256" key="8">
    <source>
        <dbReference type="ARBA" id="ARBA00022537"/>
    </source>
</evidence>
<name>A0A8J7NR57_ATRSP</name>
<dbReference type="InterPro" id="IPR036055">
    <property type="entry name" value="LDL_receptor-like_sf"/>
</dbReference>
<keyword evidence="18" id="KW-0472">Membrane</keyword>
<gene>
    <name evidence="30" type="primary">C6</name>
    <name evidence="30" type="ORF">GTO95_0015503</name>
</gene>
<feature type="chain" id="PRO_5035285134" description="Complement component C6" evidence="26">
    <location>
        <begin position="23"/>
        <end position="931"/>
    </location>
</feature>
<comment type="similarity">
    <text evidence="3">Belongs to the complement C6/C7/C8/C9 family.</text>
</comment>
<evidence type="ECO:0000256" key="6">
    <source>
        <dbReference type="ARBA" id="ARBA00022525"/>
    </source>
</evidence>
<feature type="signal peptide" evidence="26">
    <location>
        <begin position="1"/>
        <end position="22"/>
    </location>
</feature>
<evidence type="ECO:0000256" key="24">
    <source>
        <dbReference type="PROSITE-ProRule" id="PRU00124"/>
    </source>
</evidence>
<dbReference type="Gene3D" id="2.10.70.10">
    <property type="entry name" value="Complement Module, domain 1"/>
    <property type="match status" value="2"/>
</dbReference>
<dbReference type="InterPro" id="IPR001862">
    <property type="entry name" value="MAC_perforin"/>
</dbReference>
<protein>
    <recommendedName>
        <fullName evidence="4">Complement component C6</fullName>
    </recommendedName>
</protein>
<dbReference type="InterPro" id="IPR002172">
    <property type="entry name" value="LDrepeatLR_classA_rpt"/>
</dbReference>
<keyword evidence="5" id="KW-1134">Transmembrane beta strand</keyword>
<comment type="caution">
    <text evidence="30">The sequence shown here is derived from an EMBL/GenBank/DDBJ whole genome shotgun (WGS) entry which is preliminary data.</text>
</comment>
<keyword evidence="17" id="KW-0473">Membrane attack complex</keyword>
<keyword evidence="20" id="KW-0325">Glycoprotein</keyword>
<dbReference type="AlphaFoldDB" id="A0A8J7NR57"/>
<dbReference type="InterPro" id="IPR020864">
    <property type="entry name" value="MACPF"/>
</dbReference>
<evidence type="ECO:0000259" key="28">
    <source>
        <dbReference type="PROSITE" id="PS51412"/>
    </source>
</evidence>
<dbReference type="SMART" id="SM00457">
    <property type="entry name" value="MACPF"/>
    <property type="match status" value="1"/>
</dbReference>
<dbReference type="PROSITE" id="PS50068">
    <property type="entry name" value="LDLRA_2"/>
    <property type="match status" value="1"/>
</dbReference>
<comment type="subcellular location">
    <subcellularLocation>
        <location evidence="2">Secreted</location>
    </subcellularLocation>
    <subcellularLocation>
        <location evidence="1">Target cell membrane</location>
        <topology evidence="1">Multi-pass membrane protein</topology>
    </subcellularLocation>
</comment>
<evidence type="ECO:0000256" key="1">
    <source>
        <dbReference type="ARBA" id="ARBA00004276"/>
    </source>
</evidence>
<keyword evidence="7" id="KW-0245">EGF-like domain</keyword>
<feature type="disulfide bond" evidence="24">
    <location>
        <begin position="147"/>
        <end position="165"/>
    </location>
</feature>
<feature type="domain" description="Sushi" evidence="27">
    <location>
        <begin position="702"/>
        <end position="764"/>
    </location>
</feature>
<evidence type="ECO:0000256" key="22">
    <source>
        <dbReference type="ARBA" id="ARBA00093291"/>
    </source>
</evidence>
<dbReference type="Gene3D" id="4.10.400.10">
    <property type="entry name" value="Low-density Lipoprotein Receptor"/>
    <property type="match status" value="1"/>
</dbReference>
<evidence type="ECO:0000256" key="20">
    <source>
        <dbReference type="ARBA" id="ARBA00023180"/>
    </source>
</evidence>
<evidence type="ECO:0000256" key="11">
    <source>
        <dbReference type="ARBA" id="ARBA00022692"/>
    </source>
</evidence>
<evidence type="ECO:0000256" key="10">
    <source>
        <dbReference type="ARBA" id="ARBA00022659"/>
    </source>
</evidence>
<dbReference type="InterPro" id="IPR035976">
    <property type="entry name" value="Sushi/SCR/CCP_sf"/>
</dbReference>
<keyword evidence="13" id="KW-0677">Repeat</keyword>
<dbReference type="GO" id="GO:0031640">
    <property type="term" value="P:killing of cells of another organism"/>
    <property type="evidence" value="ECO:0007669"/>
    <property type="project" value="UniProtKB-KW"/>
</dbReference>
<keyword evidence="31" id="KW-1185">Reference proteome</keyword>
<evidence type="ECO:0000256" key="13">
    <source>
        <dbReference type="ARBA" id="ARBA00022737"/>
    </source>
</evidence>
<dbReference type="PANTHER" id="PTHR45742">
    <property type="entry name" value="COMPLEMENT COMPONENT C6"/>
    <property type="match status" value="1"/>
</dbReference>
<dbReference type="Pfam" id="PF00057">
    <property type="entry name" value="Ldl_recept_a"/>
    <property type="match status" value="1"/>
</dbReference>
<dbReference type="SUPFAM" id="SSF57535">
    <property type="entry name" value="Complement control module/SCR domain"/>
    <property type="match status" value="2"/>
</dbReference>
<dbReference type="InterPro" id="IPR036383">
    <property type="entry name" value="TSP1_rpt_sf"/>
</dbReference>
<keyword evidence="16" id="KW-0180">Complement pathway</keyword>
<evidence type="ECO:0000256" key="9">
    <source>
        <dbReference type="ARBA" id="ARBA00022588"/>
    </source>
</evidence>
<dbReference type="Pfam" id="PF00090">
    <property type="entry name" value="TSP_1"/>
    <property type="match status" value="3"/>
</dbReference>
<evidence type="ECO:0000256" key="14">
    <source>
        <dbReference type="ARBA" id="ARBA00022852"/>
    </source>
</evidence>
<dbReference type="FunFam" id="4.10.400.10:FF:000065">
    <property type="entry name" value="Transmembrane protease serine 7"/>
    <property type="match status" value="1"/>
</dbReference>
<keyword evidence="19 25" id="KW-1015">Disulfide bond</keyword>
<dbReference type="PRINTS" id="PR00764">
    <property type="entry name" value="COMPLEMENTC9"/>
</dbReference>
<dbReference type="Pfam" id="PF21195">
    <property type="entry name" value="EGF_C8A_B_C6"/>
    <property type="match status" value="1"/>
</dbReference>
<evidence type="ECO:0000256" key="21">
    <source>
        <dbReference type="ARBA" id="ARBA00023298"/>
    </source>
</evidence>
<evidence type="ECO:0000259" key="29">
    <source>
        <dbReference type="PROSITE" id="PS51465"/>
    </source>
</evidence>
<dbReference type="CDD" id="cd00033">
    <property type="entry name" value="CCP"/>
    <property type="match status" value="2"/>
</dbReference>
<organism evidence="30 31">
    <name type="scientific">Atractosteus spatula</name>
    <name type="common">Alligator gar</name>
    <name type="synonym">Lepisosteus spatula</name>
    <dbReference type="NCBI Taxonomy" id="7917"/>
    <lineage>
        <taxon>Eukaryota</taxon>
        <taxon>Metazoa</taxon>
        <taxon>Chordata</taxon>
        <taxon>Craniata</taxon>
        <taxon>Vertebrata</taxon>
        <taxon>Euteleostomi</taxon>
        <taxon>Actinopterygii</taxon>
        <taxon>Neopterygii</taxon>
        <taxon>Holostei</taxon>
        <taxon>Semionotiformes</taxon>
        <taxon>Lepisosteidae</taxon>
        <taxon>Atractosteus</taxon>
    </lineage>
</organism>
<keyword evidence="8" id="KW-1052">Target cell membrane</keyword>
<dbReference type="GO" id="GO:0045087">
    <property type="term" value="P:innate immune response"/>
    <property type="evidence" value="ECO:0007669"/>
    <property type="project" value="UniProtKB-KW"/>
</dbReference>
<dbReference type="InterPro" id="IPR000436">
    <property type="entry name" value="Sushi_SCR_CCP_dom"/>
</dbReference>
<evidence type="ECO:0000259" key="27">
    <source>
        <dbReference type="PROSITE" id="PS50923"/>
    </source>
</evidence>
<evidence type="ECO:0000256" key="25">
    <source>
        <dbReference type="PROSITE-ProRule" id="PRU00302"/>
    </source>
</evidence>
<dbReference type="GO" id="GO:0005579">
    <property type="term" value="C:membrane attack complex"/>
    <property type="evidence" value="ECO:0007669"/>
    <property type="project" value="UniProtKB-KW"/>
</dbReference>
<dbReference type="InterPro" id="IPR002350">
    <property type="entry name" value="Kazal_dom"/>
</dbReference>
<feature type="non-terminal residue" evidence="30">
    <location>
        <position position="931"/>
    </location>
</feature>
<dbReference type="InterPro" id="IPR048828">
    <property type="entry name" value="C6_KAZAL"/>
</dbReference>
<evidence type="ECO:0000313" key="31">
    <source>
        <dbReference type="Proteomes" id="UP000736164"/>
    </source>
</evidence>
<keyword evidence="21" id="KW-1053">Target membrane</keyword>
<proteinExistence type="inferred from homology"/>
<dbReference type="PROSITE" id="PS00279">
    <property type="entry name" value="MACPF_1"/>
    <property type="match status" value="1"/>
</dbReference>
<evidence type="ECO:0000256" key="5">
    <source>
        <dbReference type="ARBA" id="ARBA00022452"/>
    </source>
</evidence>
<dbReference type="PROSITE" id="PS50923">
    <property type="entry name" value="SUSHI"/>
    <property type="match status" value="2"/>
</dbReference>
<dbReference type="GO" id="GO:0006958">
    <property type="term" value="P:complement activation, classical pathway"/>
    <property type="evidence" value="ECO:0007669"/>
    <property type="project" value="UniProtKB-KW"/>
</dbReference>
<keyword evidence="15" id="KW-0391">Immunity</keyword>
<feature type="domain" description="MACPF" evidence="28">
    <location>
        <begin position="177"/>
        <end position="523"/>
    </location>
</feature>
<dbReference type="GO" id="GO:0005576">
    <property type="term" value="C:extracellular region"/>
    <property type="evidence" value="ECO:0007669"/>
    <property type="project" value="UniProtKB-SubCell"/>
</dbReference>
<dbReference type="PROSITE" id="PS51412">
    <property type="entry name" value="MACPF_2"/>
    <property type="match status" value="1"/>
</dbReference>
<dbReference type="SMART" id="SM00192">
    <property type="entry name" value="LDLa"/>
    <property type="match status" value="1"/>
</dbReference>
<evidence type="ECO:0000313" key="30">
    <source>
        <dbReference type="EMBL" id="MBN3318374.1"/>
    </source>
</evidence>
<evidence type="ECO:0000256" key="4">
    <source>
        <dbReference type="ARBA" id="ARBA00018265"/>
    </source>
</evidence>
<evidence type="ECO:0000256" key="7">
    <source>
        <dbReference type="ARBA" id="ARBA00022536"/>
    </source>
</evidence>
<evidence type="ECO:0000256" key="26">
    <source>
        <dbReference type="SAM" id="SignalP"/>
    </source>
</evidence>
<dbReference type="InterPro" id="IPR020863">
    <property type="entry name" value="MACPF_CS"/>
</dbReference>
<sequence>MDGLQPLFILLAFSWHIRGSLGCFCDRYPWTAWTSCSKTCNYGTQTREREKVYDDYYHKNYCSQLCTFSETRACNQEACPINCLLGDYGPWSQCSPCASKKFRTRHLLKPTQFKGQPCSEILTEERNCYPTELCSIKEMDCSTKFSCKNGRCIPQTLECNDENDCGDRSDEEYCANVKKVCNQRFETIPSVQLMGSGFDIMAEEIRGEVLDNTFYGGQCNLTRSKDRKFYRLPANIESVVFKVEKLEDYKIESEPDTNPVNLASEQSISSCFSATRSEFRGIPLLFSKRTKQNSWGSSFFRTAVKASQKKDSKFFRVHHVVGVSSFRMKSSDLYLSDPFLRALNSLPLDYNYALYIKIFQLFGTHYFSSGTLGGRYDILYQYDREELNNSGFTDSEATDCIRSETSRRIFFFKRTTVRKKCITNKMSEKYEGSFLKASEKYVSMVVGGRAEYAAALAWEKKGVLPEDTVFKNWMESTKDNPVFVEYELTPILKLVRGIPCALTKRRNLEKALVEYLEDFDSCKCAPCPNNAKPVLSGTECLCICQSGTYGDNCEKRAPDYTSDAVDGYWSCWAPWSTCDSSMKRTRTRQCNNPSPLLGGKPCEGDSQEEEECFISIFQQKAECIHDNEGEKETDVPSEKSKSGCSRPKLPENSYLRINKKIYDFGEHEEFVCVTGFELDGYPYTTCLPDGTWKMQSVQCIKNACSRPAVPSEVSISPFKEDYSIGESIFLSCDLGLTPSGPSYFECGKSLSWEPSFPSQIICESEKPFVSDGSCKLGEKQSGSTCVCMSPARDCQSYREDICVLDVQADSAVMKSSCAFHAGRCQGEQLHFLKTGACDNDELSLKWEKFRASLSDRSEKKESCGYNTCYEWETCTDSKCECLRPYECPKEGKHLFCVETVKSKTKRTSNLCFLGAMKCAAIQMNILHDGEC</sequence>
<dbReference type="CDD" id="cd00112">
    <property type="entry name" value="LDLa"/>
    <property type="match status" value="1"/>
</dbReference>
<keyword evidence="11" id="KW-0812">Transmembrane</keyword>